<dbReference type="GO" id="GO:0051287">
    <property type="term" value="F:NAD binding"/>
    <property type="evidence" value="ECO:0007669"/>
    <property type="project" value="InterPro"/>
</dbReference>
<keyword evidence="2" id="KW-0560">Oxidoreductase</keyword>
<evidence type="ECO:0000313" key="9">
    <source>
        <dbReference type="Proteomes" id="UP000233276"/>
    </source>
</evidence>
<dbReference type="PANTHER" id="PTHR43580">
    <property type="entry name" value="OXIDOREDUCTASE GLYR1-RELATED"/>
    <property type="match status" value="1"/>
</dbReference>
<dbReference type="PROSITE" id="PS00895">
    <property type="entry name" value="3_HYDROXYISOBUT_DH"/>
    <property type="match status" value="1"/>
</dbReference>
<dbReference type="InterPro" id="IPR002204">
    <property type="entry name" value="3-OH-isobutyrate_DH-rel_CS"/>
</dbReference>
<dbReference type="Pfam" id="PF03446">
    <property type="entry name" value="NAD_binding_2"/>
    <property type="match status" value="1"/>
</dbReference>
<evidence type="ECO:0000256" key="3">
    <source>
        <dbReference type="ARBA" id="ARBA00023027"/>
    </source>
</evidence>
<dbReference type="EMBL" id="CP025299">
    <property type="protein sequence ID" value="AUG31208.1"/>
    <property type="molecule type" value="Genomic_DNA"/>
</dbReference>
<feature type="domain" description="3-hydroxyisobutyrate dehydrogenase-like NAD-binding" evidence="7">
    <location>
        <begin position="170"/>
        <end position="285"/>
    </location>
</feature>
<evidence type="ECO:0000256" key="5">
    <source>
        <dbReference type="SAM" id="MobiDB-lite"/>
    </source>
</evidence>
<dbReference type="GO" id="GO:0016491">
    <property type="term" value="F:oxidoreductase activity"/>
    <property type="evidence" value="ECO:0007669"/>
    <property type="project" value="UniProtKB-KW"/>
</dbReference>
<dbReference type="GO" id="GO:0016054">
    <property type="term" value="P:organic acid catabolic process"/>
    <property type="evidence" value="ECO:0007669"/>
    <property type="project" value="UniProtKB-ARBA"/>
</dbReference>
<evidence type="ECO:0000256" key="1">
    <source>
        <dbReference type="ARBA" id="ARBA00009080"/>
    </source>
</evidence>
<dbReference type="PANTHER" id="PTHR43580:SF2">
    <property type="entry name" value="CYTOKINE-LIKE NUCLEAR FACTOR N-PAC"/>
    <property type="match status" value="1"/>
</dbReference>
<feature type="region of interest" description="Disordered" evidence="5">
    <location>
        <begin position="291"/>
        <end position="314"/>
    </location>
</feature>
<accession>A0A2K9DS23</accession>
<dbReference type="InterPro" id="IPR006115">
    <property type="entry name" value="6PGDH_NADP-bd"/>
</dbReference>
<evidence type="ECO:0000256" key="2">
    <source>
        <dbReference type="ARBA" id="ARBA00023002"/>
    </source>
</evidence>
<evidence type="ECO:0000313" key="8">
    <source>
        <dbReference type="EMBL" id="AUG31208.1"/>
    </source>
</evidence>
<dbReference type="InterPro" id="IPR015815">
    <property type="entry name" value="HIBADH-related"/>
</dbReference>
<comment type="similarity">
    <text evidence="1">Belongs to the HIBADH-related family.</text>
</comment>
<evidence type="ECO:0000259" key="7">
    <source>
        <dbReference type="Pfam" id="PF14833"/>
    </source>
</evidence>
<dbReference type="Gene3D" id="3.40.50.720">
    <property type="entry name" value="NAD(P)-binding Rossmann-like Domain"/>
    <property type="match status" value="1"/>
</dbReference>
<organism evidence="8 9">
    <name type="scientific">Microbacterium hominis</name>
    <dbReference type="NCBI Taxonomy" id="162426"/>
    <lineage>
        <taxon>Bacteria</taxon>
        <taxon>Bacillati</taxon>
        <taxon>Actinomycetota</taxon>
        <taxon>Actinomycetes</taxon>
        <taxon>Micrococcales</taxon>
        <taxon>Microbacteriaceae</taxon>
        <taxon>Microbacterium</taxon>
    </lineage>
</organism>
<dbReference type="SUPFAM" id="SSF48179">
    <property type="entry name" value="6-phosphogluconate dehydrogenase C-terminal domain-like"/>
    <property type="match status" value="1"/>
</dbReference>
<keyword evidence="3" id="KW-0520">NAD</keyword>
<dbReference type="AlphaFoldDB" id="A0A2K9DS23"/>
<protein>
    <submittedName>
        <fullName evidence="8">2-hydroxy-3-oxopropionate reductase</fullName>
    </submittedName>
</protein>
<dbReference type="GO" id="GO:0050661">
    <property type="term" value="F:NADP binding"/>
    <property type="evidence" value="ECO:0007669"/>
    <property type="project" value="InterPro"/>
</dbReference>
<dbReference type="InterPro" id="IPR051265">
    <property type="entry name" value="HIBADH-related_NP60_sf"/>
</dbReference>
<evidence type="ECO:0000256" key="4">
    <source>
        <dbReference type="PIRSR" id="PIRSR000103-1"/>
    </source>
</evidence>
<feature type="domain" description="6-phosphogluconate dehydrogenase NADP-binding" evidence="6">
    <location>
        <begin position="4"/>
        <end position="160"/>
    </location>
</feature>
<reference evidence="8 9" key="1">
    <citation type="submission" date="2017-12" db="EMBL/GenBank/DDBJ databases">
        <title>Isolation and characterization of estrogens degradatiion strain Microbacterium hominis SJTG1.</title>
        <authorList>
            <person name="Xiong W."/>
            <person name="Yin C."/>
            <person name="Zheng D."/>
            <person name="Liang R."/>
        </authorList>
    </citation>
    <scope>NUCLEOTIDE SEQUENCE [LARGE SCALE GENOMIC DNA]</scope>
    <source>
        <strain evidence="8 9">SJTG1</strain>
    </source>
</reference>
<sequence length="314" mass="32244">MGARVGFIGLGIMGEPMALNLVRTGVALTVWNRSERARRVLVDAGATAAAEPAEVFARSEIVILMLAGTSAIDDVLGPDGARRAEMLTGRTVVNMGTVPPEYSARLAAEITGAGGVFVEAPVSGSRRPAEEGTLVGMLAGPEDAVARVTPILEPLCGALTFCGDVPSALTMKLSVNVFLIAVVTGLAESFHFAAQHGVPATLLRQVLDAGQMSSPLSRVKTAKLAAEDWTPQASIRDVLMNNELITESARTAGIASPLLDVTRELYADAVARGDGDLDMAAVVRAISDRSAGGASPELTAGIQPGGTKSGASSV</sequence>
<dbReference type="Proteomes" id="UP000233276">
    <property type="component" value="Chromosome"/>
</dbReference>
<dbReference type="InterPro" id="IPR036291">
    <property type="entry name" value="NAD(P)-bd_dom_sf"/>
</dbReference>
<dbReference type="InterPro" id="IPR013328">
    <property type="entry name" value="6PGD_dom2"/>
</dbReference>
<name>A0A2K9DS23_9MICO</name>
<dbReference type="PIRSF" id="PIRSF000103">
    <property type="entry name" value="HIBADH"/>
    <property type="match status" value="1"/>
</dbReference>
<dbReference type="InterPro" id="IPR029154">
    <property type="entry name" value="HIBADH-like_NADP-bd"/>
</dbReference>
<gene>
    <name evidence="8" type="ORF">CXR34_12025</name>
</gene>
<dbReference type="InterPro" id="IPR008927">
    <property type="entry name" value="6-PGluconate_DH-like_C_sf"/>
</dbReference>
<evidence type="ECO:0000259" key="6">
    <source>
        <dbReference type="Pfam" id="PF03446"/>
    </source>
</evidence>
<dbReference type="Gene3D" id="1.10.1040.10">
    <property type="entry name" value="N-(1-d-carboxylethyl)-l-norvaline Dehydrogenase, domain 2"/>
    <property type="match status" value="1"/>
</dbReference>
<dbReference type="Pfam" id="PF14833">
    <property type="entry name" value="NAD_binding_11"/>
    <property type="match status" value="1"/>
</dbReference>
<feature type="active site" evidence="4">
    <location>
        <position position="172"/>
    </location>
</feature>
<dbReference type="SUPFAM" id="SSF51735">
    <property type="entry name" value="NAD(P)-binding Rossmann-fold domains"/>
    <property type="match status" value="1"/>
</dbReference>
<proteinExistence type="inferred from homology"/>
<dbReference type="KEGG" id="mhos:CXR34_12025"/>